<dbReference type="PATRIC" id="fig|246787.4.peg.2130"/>
<dbReference type="Proteomes" id="UP000448877">
    <property type="component" value="Unassembled WGS sequence"/>
</dbReference>
<dbReference type="EMBL" id="CP012801">
    <property type="protein sequence ID" value="ALJ59312.1"/>
    <property type="molecule type" value="Genomic_DNA"/>
</dbReference>
<dbReference type="InterPro" id="IPR032242">
    <property type="entry name" value="DUF5043"/>
</dbReference>
<dbReference type="STRING" id="246787.BcellWH2_02069"/>
<sequence length="185" mass="21685">MNLLIRTLIVSICILFYVAYLHAQTNYYTTTKTFNENGYTYQCDVAASRFVSLYNKNNKWINIYPVYKDTGKSFVQDEAGDGIKLLESDTWTRSKRFSIVNSAFSASEKQRIKGHDFTIIMYINSGTGKVDEVSFEFPNFRPYATIPVSVYRRIETEIKENIWYTPTTVGKKLNYIFYWWAQEPK</sequence>
<dbReference type="RefSeq" id="WP_081679886.1">
    <property type="nucleotide sequence ID" value="NZ_CABMLT010000002.1"/>
</dbReference>
<dbReference type="KEGG" id="bcel:BcellWH2_02069"/>
<dbReference type="Pfam" id="PF16446">
    <property type="entry name" value="DUF5043"/>
    <property type="match status" value="1"/>
</dbReference>
<evidence type="ECO:0000313" key="4">
    <source>
        <dbReference type="Proteomes" id="UP000448877"/>
    </source>
</evidence>
<name>A0A0P0G5M7_9BACE</name>
<evidence type="ECO:0000313" key="2">
    <source>
        <dbReference type="EMBL" id="KAA5411721.1"/>
    </source>
</evidence>
<gene>
    <name evidence="1" type="ORF">BcellWH2_02069</name>
    <name evidence="2" type="ORF">F2Y81_28310</name>
</gene>
<evidence type="ECO:0000313" key="1">
    <source>
        <dbReference type="EMBL" id="ALJ59312.1"/>
    </source>
</evidence>
<reference evidence="2 4" key="2">
    <citation type="journal article" date="2019" name="Nat. Med.">
        <title>A library of human gut bacterial isolates paired with longitudinal multiomics data enables mechanistic microbiome research.</title>
        <authorList>
            <person name="Poyet M."/>
            <person name="Groussin M."/>
            <person name="Gibbons S.M."/>
            <person name="Avila-Pacheco J."/>
            <person name="Jiang X."/>
            <person name="Kearney S.M."/>
            <person name="Perrotta A.R."/>
            <person name="Berdy B."/>
            <person name="Zhao S."/>
            <person name="Lieberman T.D."/>
            <person name="Swanson P.K."/>
            <person name="Smith M."/>
            <person name="Roesemann S."/>
            <person name="Alexander J.E."/>
            <person name="Rich S.A."/>
            <person name="Livny J."/>
            <person name="Vlamakis H."/>
            <person name="Clish C."/>
            <person name="Bullock K."/>
            <person name="Deik A."/>
            <person name="Scott J."/>
            <person name="Pierce K.A."/>
            <person name="Xavier R.J."/>
            <person name="Alm E.J."/>
        </authorList>
    </citation>
    <scope>NUCLEOTIDE SEQUENCE [LARGE SCALE GENOMIC DNA]</scope>
    <source>
        <strain evidence="2 4">BIOML-A6</strain>
    </source>
</reference>
<reference evidence="1 3" key="1">
    <citation type="journal article" date="2015" name="Science">
        <title>Genetic determinants of in vivo fitness and diet responsiveness in multiple human gut Bacteroides.</title>
        <authorList>
            <person name="Wu M."/>
            <person name="McNulty N.P."/>
            <person name="Rodionov D.A."/>
            <person name="Khoroshkin M.S."/>
            <person name="Griffin N.W."/>
            <person name="Cheng J."/>
            <person name="Latreille P."/>
            <person name="Kerstetter R.A."/>
            <person name="Terrapon N."/>
            <person name="Henrissat B."/>
            <person name="Osterman A.L."/>
            <person name="Gordon J.I."/>
        </authorList>
    </citation>
    <scope>NUCLEOTIDE SEQUENCE [LARGE SCALE GENOMIC DNA]</scope>
    <source>
        <strain evidence="1 3">WH2</strain>
    </source>
</reference>
<proteinExistence type="predicted"/>
<organism evidence="1 3">
    <name type="scientific">Bacteroides cellulosilyticus</name>
    <dbReference type="NCBI Taxonomy" id="246787"/>
    <lineage>
        <taxon>Bacteria</taxon>
        <taxon>Pseudomonadati</taxon>
        <taxon>Bacteroidota</taxon>
        <taxon>Bacteroidia</taxon>
        <taxon>Bacteroidales</taxon>
        <taxon>Bacteroidaceae</taxon>
        <taxon>Bacteroides</taxon>
    </lineage>
</organism>
<protein>
    <submittedName>
        <fullName evidence="2">DUF5043 domain-containing protein</fullName>
    </submittedName>
</protein>
<dbReference type="EMBL" id="VVYV01000101">
    <property type="protein sequence ID" value="KAA5411721.1"/>
    <property type="molecule type" value="Genomic_DNA"/>
</dbReference>
<dbReference type="Proteomes" id="UP000061809">
    <property type="component" value="Chromosome"/>
</dbReference>
<evidence type="ECO:0000313" key="3">
    <source>
        <dbReference type="Proteomes" id="UP000061809"/>
    </source>
</evidence>
<accession>A0A0P0G5M7</accession>
<dbReference type="AlphaFoldDB" id="A0A0P0G5M7"/>
<dbReference type="eggNOG" id="ENOG50312NZ">
    <property type="taxonomic scope" value="Bacteria"/>
</dbReference>